<dbReference type="OrthoDB" id="17395at2759"/>
<dbReference type="SUPFAM" id="SSF51604">
    <property type="entry name" value="Enolase C-terminal domain-like"/>
    <property type="match status" value="1"/>
</dbReference>
<keyword evidence="2" id="KW-0479">Metal-binding</keyword>
<dbReference type="NCBIfam" id="NF011968">
    <property type="entry name" value="PRK15440.1"/>
    <property type="match status" value="1"/>
</dbReference>
<dbReference type="FunFam" id="3.20.20.120:FF:000005">
    <property type="entry name" value="Putative L-rhamnonate dehydratase"/>
    <property type="match status" value="1"/>
</dbReference>
<dbReference type="InterPro" id="IPR013341">
    <property type="entry name" value="Mandelate_racemase_N_dom"/>
</dbReference>
<evidence type="ECO:0000313" key="7">
    <source>
        <dbReference type="Proteomes" id="UP000596742"/>
    </source>
</evidence>
<dbReference type="Gene3D" id="3.20.20.120">
    <property type="entry name" value="Enolase-like C-terminal domain"/>
    <property type="match status" value="1"/>
</dbReference>
<evidence type="ECO:0000259" key="5">
    <source>
        <dbReference type="SMART" id="SM00922"/>
    </source>
</evidence>
<evidence type="ECO:0000256" key="2">
    <source>
        <dbReference type="ARBA" id="ARBA00022723"/>
    </source>
</evidence>
<keyword evidence="3" id="KW-0460">Magnesium</keyword>
<feature type="domain" description="Mandelate racemase/muconate lactonizing enzyme C-terminal" evidence="5">
    <location>
        <begin position="179"/>
        <end position="275"/>
    </location>
</feature>
<dbReference type="InterPro" id="IPR046945">
    <property type="entry name" value="RHMD-like"/>
</dbReference>
<dbReference type="Gene3D" id="3.30.390.10">
    <property type="entry name" value="Enolase-like, N-terminal domain"/>
    <property type="match status" value="1"/>
</dbReference>
<sequence>MSTNKCRDFPRIKAVRAYVTEQQSLGDQGADCHDVQDDHWINGFPTPVANPMSGYEQYSATRKSWGINALGSLVVEVEATDGTTGVGITIGGEPGCYIVEKHLSRFVEGQDPRDVELIWDQMFRATWNYGRKGLSVQAISAVDIAIWDLLGKIRKEPVYALLGGKTKDRLPVYCTTARPDIAKDLGFVGAKVPCPYGPTAGDEGFRKNVEFFKNWREKVGPNFPLMLDCYMALTVPYAIKLAKELEKYGLKWMEEFLPPDNYTGYNEVRSALRGSSVMLTTAEHEYSRYGFQQLITAGCVDILQPDITWLGGITEARRVCAMASPYDTIIIPHGSSVYSYHLQYAFRNCPVAEFINLSPKADKITPYFGGLFKDEPLPKDGFIDLPDRPGFGVTLCHDTLKRPYERTEKQSKEQADKNINRKVPEKAHMPF</sequence>
<dbReference type="InterPro" id="IPR036849">
    <property type="entry name" value="Enolase-like_C_sf"/>
</dbReference>
<protein>
    <submittedName>
        <fullName evidence="6">L-rhamnonate dehydratase</fullName>
        <ecNumber evidence="6">4.2.1.90</ecNumber>
    </submittedName>
</protein>
<keyword evidence="6" id="KW-0456">Lyase</keyword>
<comment type="caution">
    <text evidence="6">The sequence shown here is derived from an EMBL/GenBank/DDBJ whole genome shotgun (WGS) entry which is preliminary data.</text>
</comment>
<keyword evidence="7" id="KW-1185">Reference proteome</keyword>
<dbReference type="InterPro" id="IPR013342">
    <property type="entry name" value="Mandelate_racemase_C"/>
</dbReference>
<dbReference type="Pfam" id="PF02746">
    <property type="entry name" value="MR_MLE_N"/>
    <property type="match status" value="1"/>
</dbReference>
<dbReference type="AlphaFoldDB" id="A0A8B6FRM9"/>
<dbReference type="GO" id="GO:0050032">
    <property type="term" value="F:L-rhamnonate dehydratase activity"/>
    <property type="evidence" value="ECO:0007669"/>
    <property type="project" value="UniProtKB-EC"/>
</dbReference>
<dbReference type="PANTHER" id="PTHR13794:SF58">
    <property type="entry name" value="MITOCHONDRIAL ENOLASE SUPERFAMILY MEMBER 1"/>
    <property type="match status" value="1"/>
</dbReference>
<name>A0A8B6FRM9_MYTGA</name>
<dbReference type="EMBL" id="UYJE01007185">
    <property type="protein sequence ID" value="VDI52535.1"/>
    <property type="molecule type" value="Genomic_DNA"/>
</dbReference>
<dbReference type="SFLD" id="SFLDS00001">
    <property type="entry name" value="Enolase"/>
    <property type="match status" value="1"/>
</dbReference>
<dbReference type="InterPro" id="IPR029065">
    <property type="entry name" value="Enolase_C-like"/>
</dbReference>
<proteinExistence type="predicted"/>
<dbReference type="EC" id="4.2.1.90" evidence="6"/>
<dbReference type="Pfam" id="PF13378">
    <property type="entry name" value="MR_MLE_C"/>
    <property type="match status" value="1"/>
</dbReference>
<evidence type="ECO:0000256" key="3">
    <source>
        <dbReference type="ARBA" id="ARBA00022842"/>
    </source>
</evidence>
<evidence type="ECO:0000256" key="1">
    <source>
        <dbReference type="ARBA" id="ARBA00001946"/>
    </source>
</evidence>
<dbReference type="Proteomes" id="UP000596742">
    <property type="component" value="Unassembled WGS sequence"/>
</dbReference>
<evidence type="ECO:0000256" key="4">
    <source>
        <dbReference type="SAM" id="MobiDB-lite"/>
    </source>
</evidence>
<dbReference type="GO" id="GO:0000287">
    <property type="term" value="F:magnesium ion binding"/>
    <property type="evidence" value="ECO:0007669"/>
    <property type="project" value="TreeGrafter"/>
</dbReference>
<dbReference type="SFLD" id="SFLDG00179">
    <property type="entry name" value="mandelate_racemase"/>
    <property type="match status" value="1"/>
</dbReference>
<organism evidence="6 7">
    <name type="scientific">Mytilus galloprovincialis</name>
    <name type="common">Mediterranean mussel</name>
    <dbReference type="NCBI Taxonomy" id="29158"/>
    <lineage>
        <taxon>Eukaryota</taxon>
        <taxon>Metazoa</taxon>
        <taxon>Spiralia</taxon>
        <taxon>Lophotrochozoa</taxon>
        <taxon>Mollusca</taxon>
        <taxon>Bivalvia</taxon>
        <taxon>Autobranchia</taxon>
        <taxon>Pteriomorphia</taxon>
        <taxon>Mytilida</taxon>
        <taxon>Mytiloidea</taxon>
        <taxon>Mytilidae</taxon>
        <taxon>Mytilinae</taxon>
        <taxon>Mytilus</taxon>
    </lineage>
</organism>
<dbReference type="SUPFAM" id="SSF54826">
    <property type="entry name" value="Enolase N-terminal domain-like"/>
    <property type="match status" value="1"/>
</dbReference>
<dbReference type="PANTHER" id="PTHR13794">
    <property type="entry name" value="ENOLASE SUPERFAMILY, MANDELATE RACEMASE"/>
    <property type="match status" value="1"/>
</dbReference>
<feature type="region of interest" description="Disordered" evidence="4">
    <location>
        <begin position="403"/>
        <end position="431"/>
    </location>
</feature>
<dbReference type="InterPro" id="IPR029017">
    <property type="entry name" value="Enolase-like_N"/>
</dbReference>
<dbReference type="GO" id="GO:0016052">
    <property type="term" value="P:carbohydrate catabolic process"/>
    <property type="evidence" value="ECO:0007669"/>
    <property type="project" value="TreeGrafter"/>
</dbReference>
<evidence type="ECO:0000313" key="6">
    <source>
        <dbReference type="EMBL" id="VDI52535.1"/>
    </source>
</evidence>
<gene>
    <name evidence="6" type="ORF">MGAL_10B034202</name>
</gene>
<comment type="cofactor">
    <cofactor evidence="1">
        <name>Mg(2+)</name>
        <dbReference type="ChEBI" id="CHEBI:18420"/>
    </cofactor>
</comment>
<reference evidence="6" key="1">
    <citation type="submission" date="2018-11" db="EMBL/GenBank/DDBJ databases">
        <authorList>
            <person name="Alioto T."/>
            <person name="Alioto T."/>
        </authorList>
    </citation>
    <scope>NUCLEOTIDE SEQUENCE</scope>
</reference>
<dbReference type="SMART" id="SM00922">
    <property type="entry name" value="MR_MLE"/>
    <property type="match status" value="1"/>
</dbReference>
<accession>A0A8B6FRM9</accession>